<dbReference type="RefSeq" id="WP_161072038.1">
    <property type="nucleotide sequence ID" value="NZ_WWCU01000008.1"/>
</dbReference>
<comment type="caution">
    <text evidence="3">The sequence shown here is derived from an EMBL/GenBank/DDBJ whole genome shotgun (WGS) entry which is preliminary data.</text>
</comment>
<feature type="domain" description="Solute-binding protein family 3/N-terminal" evidence="2">
    <location>
        <begin position="34"/>
        <end position="242"/>
    </location>
</feature>
<gene>
    <name evidence="3" type="ORF">GTP77_10125</name>
</gene>
<protein>
    <submittedName>
        <fullName evidence="3">Transporter substrate-binding domain-containing protein</fullName>
    </submittedName>
</protein>
<dbReference type="Gene3D" id="3.40.190.10">
    <property type="entry name" value="Periplasmic binding protein-like II"/>
    <property type="match status" value="2"/>
</dbReference>
<keyword evidence="4" id="KW-1185">Reference proteome</keyword>
<accession>A0A7X4HAK7</accession>
<evidence type="ECO:0000259" key="2">
    <source>
        <dbReference type="Pfam" id="PF00497"/>
    </source>
</evidence>
<organism evidence="3 4">
    <name type="scientific">Pseudoduganella aquatica</name>
    <dbReference type="NCBI Taxonomy" id="2660641"/>
    <lineage>
        <taxon>Bacteria</taxon>
        <taxon>Pseudomonadati</taxon>
        <taxon>Pseudomonadota</taxon>
        <taxon>Betaproteobacteria</taxon>
        <taxon>Burkholderiales</taxon>
        <taxon>Oxalobacteraceae</taxon>
        <taxon>Telluria group</taxon>
        <taxon>Pseudoduganella</taxon>
    </lineage>
</organism>
<dbReference type="AlphaFoldDB" id="A0A7X4HAK7"/>
<dbReference type="SUPFAM" id="SSF53850">
    <property type="entry name" value="Periplasmic binding protein-like II"/>
    <property type="match status" value="1"/>
</dbReference>
<dbReference type="InterPro" id="IPR001638">
    <property type="entry name" value="Solute-binding_3/MltF_N"/>
</dbReference>
<dbReference type="Pfam" id="PF00497">
    <property type="entry name" value="SBP_bac_3"/>
    <property type="match status" value="1"/>
</dbReference>
<name>A0A7X4HAK7_9BURK</name>
<evidence type="ECO:0000256" key="1">
    <source>
        <dbReference type="SAM" id="SignalP"/>
    </source>
</evidence>
<evidence type="ECO:0000313" key="4">
    <source>
        <dbReference type="Proteomes" id="UP000450676"/>
    </source>
</evidence>
<reference evidence="3 4" key="1">
    <citation type="submission" date="2019-12" db="EMBL/GenBank/DDBJ databases">
        <title>Novel species isolated from a subtropical stream in China.</title>
        <authorList>
            <person name="Lu H."/>
        </authorList>
    </citation>
    <scope>NUCLEOTIDE SEQUENCE [LARGE SCALE GENOMIC DNA]</scope>
    <source>
        <strain evidence="3 4">FT127W</strain>
    </source>
</reference>
<feature type="signal peptide" evidence="1">
    <location>
        <begin position="1"/>
        <end position="23"/>
    </location>
</feature>
<proteinExistence type="predicted"/>
<feature type="chain" id="PRO_5030855107" evidence="1">
    <location>
        <begin position="24"/>
        <end position="257"/>
    </location>
</feature>
<dbReference type="EMBL" id="WWCU01000008">
    <property type="protein sequence ID" value="MYN07701.1"/>
    <property type="molecule type" value="Genomic_DNA"/>
</dbReference>
<evidence type="ECO:0000313" key="3">
    <source>
        <dbReference type="EMBL" id="MYN07701.1"/>
    </source>
</evidence>
<keyword evidence="1" id="KW-0732">Signal</keyword>
<sequence>MKKIRLCALALLAVSSAPPPCNAAPALTLQIVQRAPYLMVGPGKQMSGISVAPTVAAFRHAGIDVAWEEVPALRQLQRLRANQEKVCSVGWYKTPERERYAKFSDPVSQDSPWAAFAFRGYTPPPSASVRAIFSDPGTKILLKQGFVYGDYLDQAISTMTAQRMDTNGDMHQLFKMIAAGRADISFAPLEEIRYHLDQGSISRASIRIIEFPEMPAGYPRRLMCSKRVDDDLLRRFNAALGENERAMLRKRSTSIKK</sequence>
<dbReference type="Proteomes" id="UP000450676">
    <property type="component" value="Unassembled WGS sequence"/>
</dbReference>